<dbReference type="CDD" id="cd17933">
    <property type="entry name" value="DEXSc_RecD-like"/>
    <property type="match status" value="1"/>
</dbReference>
<dbReference type="InterPro" id="IPR050534">
    <property type="entry name" value="Coronavir_polyprotein_1ab"/>
</dbReference>
<dbReference type="Pfam" id="PF13245">
    <property type="entry name" value="AAA_19"/>
    <property type="match status" value="1"/>
</dbReference>
<keyword evidence="4 11" id="KW-0378">Hydrolase</keyword>
<keyword evidence="3 11" id="KW-0227">DNA damage</keyword>
<dbReference type="AlphaFoldDB" id="A0A380QBU9"/>
<dbReference type="GO" id="GO:0005524">
    <property type="term" value="F:ATP binding"/>
    <property type="evidence" value="ECO:0007669"/>
    <property type="project" value="UniProtKB-UniRule"/>
</dbReference>
<dbReference type="GO" id="GO:0008854">
    <property type="term" value="F:exodeoxyribonuclease V activity"/>
    <property type="evidence" value="ECO:0007669"/>
    <property type="project" value="InterPro"/>
</dbReference>
<evidence type="ECO:0000256" key="4">
    <source>
        <dbReference type="ARBA" id="ARBA00022801"/>
    </source>
</evidence>
<dbReference type="PANTHER" id="PTHR43788:SF6">
    <property type="entry name" value="DNA HELICASE B"/>
    <property type="match status" value="1"/>
</dbReference>
<accession>A0A380QBU9</accession>
<protein>
    <recommendedName>
        <fullName evidence="11">RecBCD enzyme subunit RecD</fullName>
        <ecNumber evidence="11">5.6.2.3</ecNumber>
    </recommendedName>
    <alternativeName>
        <fullName evidence="11">DNA 5'-3' helicase subunit RecD</fullName>
    </alternativeName>
    <alternativeName>
        <fullName evidence="11">Exonuclease V subunit RecD</fullName>
        <shortName evidence="11">ExoV subunit RecD</shortName>
    </alternativeName>
    <alternativeName>
        <fullName evidence="11">Helicase/nuclease RecBCD subunit RecD</fullName>
    </alternativeName>
</protein>
<keyword evidence="1 11" id="KW-0540">Nuclease</keyword>
<dbReference type="Gene3D" id="1.10.10.1020">
    <property type="entry name" value="RecBCD complex, subunit RecD, N-terminal domain"/>
    <property type="match status" value="1"/>
</dbReference>
<keyword evidence="2 11" id="KW-0547">Nucleotide-binding</keyword>
<evidence type="ECO:0000256" key="3">
    <source>
        <dbReference type="ARBA" id="ARBA00022763"/>
    </source>
</evidence>
<dbReference type="InterPro" id="IPR049550">
    <property type="entry name" value="RecD_N"/>
</dbReference>
<evidence type="ECO:0000256" key="9">
    <source>
        <dbReference type="ARBA" id="ARBA00023204"/>
    </source>
</evidence>
<dbReference type="GO" id="GO:0003677">
    <property type="term" value="F:DNA binding"/>
    <property type="evidence" value="ECO:0007669"/>
    <property type="project" value="UniProtKB-UniRule"/>
</dbReference>
<dbReference type="PANTHER" id="PTHR43788">
    <property type="entry name" value="DNA2/NAM7 HELICASE FAMILY MEMBER"/>
    <property type="match status" value="1"/>
</dbReference>
<evidence type="ECO:0000256" key="6">
    <source>
        <dbReference type="ARBA" id="ARBA00022839"/>
    </source>
</evidence>
<feature type="domain" description="UvrD-like helicase C-terminal" evidence="12">
    <location>
        <begin position="585"/>
        <end position="632"/>
    </location>
</feature>
<organism evidence="14 15">
    <name type="scientific">Yersinia pseudotuberculosis</name>
    <dbReference type="NCBI Taxonomy" id="633"/>
    <lineage>
        <taxon>Bacteria</taxon>
        <taxon>Pseudomonadati</taxon>
        <taxon>Pseudomonadota</taxon>
        <taxon>Gammaproteobacteria</taxon>
        <taxon>Enterobacterales</taxon>
        <taxon>Yersiniaceae</taxon>
        <taxon>Yersinia</taxon>
    </lineage>
</organism>
<dbReference type="NCBIfam" id="NF008127">
    <property type="entry name" value="PRK10875.1"/>
    <property type="match status" value="1"/>
</dbReference>
<comment type="subunit">
    <text evidence="11">Heterotrimer of RecB, RecC and RecD. All subunits contribute to DNA-binding.</text>
</comment>
<dbReference type="RefSeq" id="WP_115115627.1">
    <property type="nucleotide sequence ID" value="NZ_UHJC01000001.1"/>
</dbReference>
<evidence type="ECO:0000256" key="11">
    <source>
        <dbReference type="HAMAP-Rule" id="MF_01487"/>
    </source>
</evidence>
<dbReference type="CDD" id="cd18809">
    <property type="entry name" value="SF1_C_RecD"/>
    <property type="match status" value="1"/>
</dbReference>
<keyword evidence="10 11" id="KW-0413">Isomerase</keyword>
<dbReference type="NCBIfam" id="TIGR01447">
    <property type="entry name" value="recD"/>
    <property type="match status" value="1"/>
</dbReference>
<evidence type="ECO:0000256" key="1">
    <source>
        <dbReference type="ARBA" id="ARBA00022722"/>
    </source>
</evidence>
<dbReference type="GO" id="GO:0016887">
    <property type="term" value="F:ATP hydrolysis activity"/>
    <property type="evidence" value="ECO:0007669"/>
    <property type="project" value="RHEA"/>
</dbReference>
<dbReference type="Gene3D" id="3.40.50.300">
    <property type="entry name" value="P-loop containing nucleotide triphosphate hydrolases"/>
    <property type="match status" value="3"/>
</dbReference>
<dbReference type="Proteomes" id="UP000255087">
    <property type="component" value="Unassembled WGS sequence"/>
</dbReference>
<dbReference type="FunFam" id="3.40.50.300:FF:000912">
    <property type="entry name" value="RecBCD enzyme subunit RecD"/>
    <property type="match status" value="1"/>
</dbReference>
<evidence type="ECO:0000313" key="14">
    <source>
        <dbReference type="EMBL" id="SUP85311.1"/>
    </source>
</evidence>
<gene>
    <name evidence="11 14" type="primary">recD</name>
    <name evidence="14" type="ORF">NCTC8580_03587</name>
</gene>
<dbReference type="InterPro" id="IPR041851">
    <property type="entry name" value="RecD_N_sf"/>
</dbReference>
<reference evidence="14 15" key="1">
    <citation type="submission" date="2018-06" db="EMBL/GenBank/DDBJ databases">
        <authorList>
            <consortium name="Pathogen Informatics"/>
            <person name="Doyle S."/>
        </authorList>
    </citation>
    <scope>NUCLEOTIDE SEQUENCE [LARGE SCALE GENOMIC DNA]</scope>
    <source>
        <strain evidence="14 15">NCTC8580</strain>
    </source>
</reference>
<proteinExistence type="inferred from homology"/>
<dbReference type="HAMAP" id="MF_01487">
    <property type="entry name" value="RecD"/>
    <property type="match status" value="1"/>
</dbReference>
<keyword evidence="8 11" id="KW-0238">DNA-binding</keyword>
<evidence type="ECO:0000259" key="12">
    <source>
        <dbReference type="Pfam" id="PF13538"/>
    </source>
</evidence>
<keyword evidence="7 11" id="KW-0067">ATP-binding</keyword>
<evidence type="ECO:0000256" key="5">
    <source>
        <dbReference type="ARBA" id="ARBA00022806"/>
    </source>
</evidence>
<dbReference type="InterPro" id="IPR006344">
    <property type="entry name" value="RecD"/>
</dbReference>
<name>A0A380QBU9_YERPU</name>
<keyword evidence="9 11" id="KW-0234">DNA repair</keyword>
<dbReference type="EMBL" id="UHJC01000001">
    <property type="protein sequence ID" value="SUP85311.1"/>
    <property type="molecule type" value="Genomic_DNA"/>
</dbReference>
<dbReference type="GO" id="GO:0000724">
    <property type="term" value="P:double-strand break repair via homologous recombination"/>
    <property type="evidence" value="ECO:0007669"/>
    <property type="project" value="UniProtKB-UniRule"/>
</dbReference>
<dbReference type="Pfam" id="PF13538">
    <property type="entry name" value="UvrD_C_2"/>
    <property type="match status" value="1"/>
</dbReference>
<dbReference type="EC" id="5.6.2.3" evidence="11"/>
<sequence length="662" mass="72331">MMTLLAQAARDRLLRPLDVQFSRMIAGDDDPRLQLAAAILSAEVGAGHVCLPLRYLQPELLFGGRQPDLSLALWQAAGSPDKAQWLQALQNSPVVSDGSQPTPLVLQQERLYLQRMWQYEGDVVQFIASDSVFINRDSDFMTSKGIATSVDESLLRETLDALFGCAGSEVDWQKVAAAVAATRRISVISGGPGTGKTTTVAKLLTALIRLSQGQRLRIQLAAPTGKAAARLTESLGKAIRQFSLTDDERKLFPDQALTLHRLLGAQPNSQRLRYHRGNPLNLDVLVVDEVSMVDLPMMARLIAALPAKAKVIFLGDRDQLASVEAGAVLGDICRFAELGYSEQRAQQLTQLTGYLLTNDALTGNVLASNVLTNKALANKALANKAQPDETYSDSANVRDSLCLLRKSYRFDEKSGIGQLALAVNAGEYRQALSVLNGAYSDVERFPLADEEDYQILLEACAVGYQHYLERVAALAPAAEVLAAFGRYQLLCALRSGPFGVSGLNERIEQVLHRKGFIIRPSGPSGRWYVGRPVMIELNDSALGLFNGDIGIALHDSEGELRVYFQLPDGNIKSVQPSRLPSHETAYAMTVHKSQGSEFEHSALVLPNTSMPVLTRELVYTAITRARQHLTLYCSDAVLSNAIRTPTLRLSGLVDRLNTLNRQ</sequence>
<feature type="domain" description="RecBCD enzyme subunit RecD N-terminal" evidence="13">
    <location>
        <begin position="12"/>
        <end position="112"/>
    </location>
</feature>
<feature type="binding site" evidence="11">
    <location>
        <begin position="190"/>
        <end position="197"/>
    </location>
    <ligand>
        <name>ATP</name>
        <dbReference type="ChEBI" id="CHEBI:30616"/>
    </ligand>
</feature>
<dbReference type="GO" id="GO:0009338">
    <property type="term" value="C:exodeoxyribonuclease V complex"/>
    <property type="evidence" value="ECO:0007669"/>
    <property type="project" value="InterPro"/>
</dbReference>
<comment type="miscellaneous">
    <text evidence="11">In the RecBCD complex, RecB has a slow 3'-5' helicase, an exonuclease activity and loads RecA onto ssDNA, RecD has a fast 5'-3' helicase activity, while RecC stimulates the ATPase and processivity of the RecB helicase and contributes to recognition of the Chi site.</text>
</comment>
<dbReference type="SUPFAM" id="SSF52540">
    <property type="entry name" value="P-loop containing nucleoside triphosphate hydrolases"/>
    <property type="match status" value="2"/>
</dbReference>
<evidence type="ECO:0000256" key="7">
    <source>
        <dbReference type="ARBA" id="ARBA00022840"/>
    </source>
</evidence>
<evidence type="ECO:0000313" key="15">
    <source>
        <dbReference type="Proteomes" id="UP000255087"/>
    </source>
</evidence>
<keyword evidence="5 11" id="KW-0347">Helicase</keyword>
<evidence type="ECO:0000256" key="10">
    <source>
        <dbReference type="ARBA" id="ARBA00023235"/>
    </source>
</evidence>
<comment type="function">
    <text evidence="11">A helicase/nuclease that prepares dsDNA breaks (DSB) for recombinational DNA repair. Binds to DSBs and unwinds DNA via a highly rapid and processive ATP-dependent bidirectional helicase activity. Unwinds dsDNA until it encounters a Chi (crossover hotspot instigator) sequence from the 3' direction. Cuts ssDNA a few nucleotides 3' to the Chi site. The properties and activities of the enzyme are changed at Chi. The Chi-altered holoenzyme produces a long 3'-ssDNA overhang and facilitates RecA-binding to the ssDNA for homologous DNA recombination and repair. Holoenzyme degrades any linearized DNA that is unable to undergo homologous recombination. In the holoenzyme this subunit has ssDNA-dependent ATPase and 5'-3' helicase activity. When added to pre-assembled RecBC greatly stimulates nuclease activity and augments holoenzyme processivity. Negatively regulates the RecA-loading ability of RecBCD.</text>
</comment>
<dbReference type="FunFam" id="3.40.50.300:FF:000965">
    <property type="entry name" value="RecBCD enzyme subunit RecD"/>
    <property type="match status" value="1"/>
</dbReference>
<comment type="catalytic activity">
    <reaction evidence="11">
        <text>ATP + H2O = ADP + phosphate + H(+)</text>
        <dbReference type="Rhea" id="RHEA:13065"/>
        <dbReference type="ChEBI" id="CHEBI:15377"/>
        <dbReference type="ChEBI" id="CHEBI:15378"/>
        <dbReference type="ChEBI" id="CHEBI:30616"/>
        <dbReference type="ChEBI" id="CHEBI:43474"/>
        <dbReference type="ChEBI" id="CHEBI:456216"/>
        <dbReference type="EC" id="5.6.2.3"/>
    </reaction>
</comment>
<dbReference type="InterPro" id="IPR027785">
    <property type="entry name" value="UvrD-like_helicase_C"/>
</dbReference>
<keyword evidence="6 11" id="KW-0269">Exonuclease</keyword>
<evidence type="ECO:0000256" key="2">
    <source>
        <dbReference type="ARBA" id="ARBA00022741"/>
    </source>
</evidence>
<evidence type="ECO:0000256" key="8">
    <source>
        <dbReference type="ARBA" id="ARBA00023125"/>
    </source>
</evidence>
<dbReference type="GO" id="GO:0017116">
    <property type="term" value="F:single-stranded DNA helicase activity"/>
    <property type="evidence" value="ECO:0007669"/>
    <property type="project" value="TreeGrafter"/>
</dbReference>
<dbReference type="Pfam" id="PF21185">
    <property type="entry name" value="RecD_N"/>
    <property type="match status" value="1"/>
</dbReference>
<dbReference type="GO" id="GO:0043139">
    <property type="term" value="F:5'-3' DNA helicase activity"/>
    <property type="evidence" value="ECO:0007669"/>
    <property type="project" value="UniProtKB-UniRule"/>
</dbReference>
<comment type="similarity">
    <text evidence="11">Belongs to the RecD family.</text>
</comment>
<evidence type="ECO:0000259" key="13">
    <source>
        <dbReference type="Pfam" id="PF21185"/>
    </source>
</evidence>
<dbReference type="InterPro" id="IPR027417">
    <property type="entry name" value="P-loop_NTPase"/>
</dbReference>